<dbReference type="InterPro" id="IPR035979">
    <property type="entry name" value="RBD_domain_sf"/>
</dbReference>
<keyword evidence="2" id="KW-0862">Zinc</keyword>
<dbReference type="InterPro" id="IPR044598">
    <property type="entry name" value="ZCRB1"/>
</dbReference>
<dbReference type="EMBL" id="CAJNXB010000033">
    <property type="protein sequence ID" value="CAF2995257.1"/>
    <property type="molecule type" value="Genomic_DNA"/>
</dbReference>
<dbReference type="SMART" id="SM00343">
    <property type="entry name" value="ZnF_C2HC"/>
    <property type="match status" value="1"/>
</dbReference>
<dbReference type="Gene3D" id="3.30.70.330">
    <property type="match status" value="1"/>
</dbReference>
<dbReference type="InterPro" id="IPR001878">
    <property type="entry name" value="Znf_CCHC"/>
</dbReference>
<evidence type="ECO:0000256" key="3">
    <source>
        <dbReference type="PROSITE-ProRule" id="PRU00176"/>
    </source>
</evidence>
<feature type="domain" description="CCHC-type" evidence="6">
    <location>
        <begin position="122"/>
        <end position="138"/>
    </location>
</feature>
<feature type="region of interest" description="Disordered" evidence="4">
    <location>
        <begin position="156"/>
        <end position="194"/>
    </location>
</feature>
<dbReference type="AlphaFoldDB" id="A0A817L8R2"/>
<gene>
    <name evidence="7" type="ORF">TIS948_LOCUS1179</name>
</gene>
<dbReference type="GO" id="GO:0005689">
    <property type="term" value="C:U12-type spliceosomal complex"/>
    <property type="evidence" value="ECO:0007669"/>
    <property type="project" value="InterPro"/>
</dbReference>
<evidence type="ECO:0000259" key="5">
    <source>
        <dbReference type="PROSITE" id="PS50102"/>
    </source>
</evidence>
<dbReference type="InterPro" id="IPR012677">
    <property type="entry name" value="Nucleotide-bd_a/b_plait_sf"/>
</dbReference>
<evidence type="ECO:0000313" key="7">
    <source>
        <dbReference type="EMBL" id="CAF2995257.1"/>
    </source>
</evidence>
<keyword evidence="1 3" id="KW-0694">RNA-binding</keyword>
<evidence type="ECO:0000259" key="6">
    <source>
        <dbReference type="PROSITE" id="PS50158"/>
    </source>
</evidence>
<dbReference type="InterPro" id="IPR036875">
    <property type="entry name" value="Znf_CCHC_sf"/>
</dbReference>
<name>A0A817L8R2_9BILA</name>
<dbReference type="Proteomes" id="UP000663825">
    <property type="component" value="Unassembled WGS sequence"/>
</dbReference>
<dbReference type="InterPro" id="IPR003954">
    <property type="entry name" value="RRM_euk-type"/>
</dbReference>
<sequence length="214" mass="24372">MSSESVKTAPSQSTVYLSNFSFNLTNNDLHKLFDEYGKVVKVTIVKDPETRRSKGVAFIQLFSKDDAIRAIEVFNGKELHGRIVKCSLAIDNGRTREFIRKPIDNGRTREFIRKREYPDKTKCFECGETGHLSYVCPKNTLGNRIVPIKKRKKIKNKIQVDAPNDSDSNESEDTPAAILMAQDPQSKASTDVSHVKKKRYCQSSYFSDEEEIIE</sequence>
<keyword evidence="2" id="KW-0479">Metal-binding</keyword>
<dbReference type="GO" id="GO:0003723">
    <property type="term" value="F:RNA binding"/>
    <property type="evidence" value="ECO:0007669"/>
    <property type="project" value="UniProtKB-UniRule"/>
</dbReference>
<comment type="caution">
    <text evidence="7">The sequence shown here is derived from an EMBL/GenBank/DDBJ whole genome shotgun (WGS) entry which is preliminary data.</text>
</comment>
<evidence type="ECO:0000256" key="2">
    <source>
        <dbReference type="PROSITE-ProRule" id="PRU00047"/>
    </source>
</evidence>
<accession>A0A817L8R2</accession>
<protein>
    <submittedName>
        <fullName evidence="7">Uncharacterized protein</fullName>
    </submittedName>
</protein>
<dbReference type="Pfam" id="PF00076">
    <property type="entry name" value="RRM_1"/>
    <property type="match status" value="1"/>
</dbReference>
<dbReference type="OrthoDB" id="267048at2759"/>
<proteinExistence type="predicted"/>
<dbReference type="PANTHER" id="PTHR46259:SF1">
    <property type="entry name" value="ZINC FINGER CCHC-TYPE AND RNA-BINDING MOTIF-CONTAINING PROTEIN 1"/>
    <property type="match status" value="1"/>
</dbReference>
<dbReference type="SUPFAM" id="SSF57756">
    <property type="entry name" value="Retrovirus zinc finger-like domains"/>
    <property type="match status" value="1"/>
</dbReference>
<evidence type="ECO:0000256" key="1">
    <source>
        <dbReference type="ARBA" id="ARBA00022884"/>
    </source>
</evidence>
<feature type="compositionally biased region" description="Polar residues" evidence="4">
    <location>
        <begin position="183"/>
        <end position="192"/>
    </location>
</feature>
<dbReference type="SUPFAM" id="SSF54928">
    <property type="entry name" value="RNA-binding domain, RBD"/>
    <property type="match status" value="1"/>
</dbReference>
<evidence type="ECO:0000313" key="8">
    <source>
        <dbReference type="Proteomes" id="UP000663825"/>
    </source>
</evidence>
<dbReference type="SMART" id="SM00360">
    <property type="entry name" value="RRM"/>
    <property type="match status" value="1"/>
</dbReference>
<dbReference type="FunFam" id="4.10.60.10:FF:000009">
    <property type="entry name" value="Zinc finger CCHC-type and RNA-binding motif-containing protein 1"/>
    <property type="match status" value="1"/>
</dbReference>
<dbReference type="GO" id="GO:0000398">
    <property type="term" value="P:mRNA splicing, via spliceosome"/>
    <property type="evidence" value="ECO:0007669"/>
    <property type="project" value="InterPro"/>
</dbReference>
<evidence type="ECO:0000256" key="4">
    <source>
        <dbReference type="SAM" id="MobiDB-lite"/>
    </source>
</evidence>
<dbReference type="Gene3D" id="4.10.60.10">
    <property type="entry name" value="Zinc finger, CCHC-type"/>
    <property type="match status" value="1"/>
</dbReference>
<dbReference type="PROSITE" id="PS50158">
    <property type="entry name" value="ZF_CCHC"/>
    <property type="match status" value="1"/>
</dbReference>
<dbReference type="PANTHER" id="PTHR46259">
    <property type="entry name" value="ZINC FINGER CCHC-TYPE AND RNA-BINDING MOTIF-CONTAINING PROTEIN 1"/>
    <property type="match status" value="1"/>
</dbReference>
<dbReference type="InterPro" id="IPR000504">
    <property type="entry name" value="RRM_dom"/>
</dbReference>
<dbReference type="SMART" id="SM00361">
    <property type="entry name" value="RRM_1"/>
    <property type="match status" value="1"/>
</dbReference>
<dbReference type="PROSITE" id="PS50102">
    <property type="entry name" value="RRM"/>
    <property type="match status" value="1"/>
</dbReference>
<organism evidence="7 8">
    <name type="scientific">Rotaria socialis</name>
    <dbReference type="NCBI Taxonomy" id="392032"/>
    <lineage>
        <taxon>Eukaryota</taxon>
        <taxon>Metazoa</taxon>
        <taxon>Spiralia</taxon>
        <taxon>Gnathifera</taxon>
        <taxon>Rotifera</taxon>
        <taxon>Eurotatoria</taxon>
        <taxon>Bdelloidea</taxon>
        <taxon>Philodinida</taxon>
        <taxon>Philodinidae</taxon>
        <taxon>Rotaria</taxon>
    </lineage>
</organism>
<dbReference type="GO" id="GO:0008270">
    <property type="term" value="F:zinc ion binding"/>
    <property type="evidence" value="ECO:0007669"/>
    <property type="project" value="UniProtKB-KW"/>
</dbReference>
<reference evidence="7" key="1">
    <citation type="submission" date="2021-02" db="EMBL/GenBank/DDBJ databases">
        <authorList>
            <person name="Nowell W R."/>
        </authorList>
    </citation>
    <scope>NUCLEOTIDE SEQUENCE</scope>
</reference>
<keyword evidence="2" id="KW-0863">Zinc-finger</keyword>
<dbReference type="Pfam" id="PF00098">
    <property type="entry name" value="zf-CCHC"/>
    <property type="match status" value="1"/>
</dbReference>
<feature type="domain" description="RRM" evidence="5">
    <location>
        <begin position="13"/>
        <end position="91"/>
    </location>
</feature>